<protein>
    <recommendedName>
        <fullName evidence="4">Holocytochrome c-type synthase</fullName>
    </recommendedName>
</protein>
<comment type="caution">
    <text evidence="2">The sequence shown here is derived from an EMBL/GenBank/DDBJ whole genome shotgun (WGS) entry which is preliminary data.</text>
</comment>
<name>A0ABN9R7Y4_9DINO</name>
<proteinExistence type="predicted"/>
<feature type="region of interest" description="Disordered" evidence="1">
    <location>
        <begin position="42"/>
        <end position="64"/>
    </location>
</feature>
<sequence length="379" mass="42137">IRRKLGLKLPREARMAFFVAEIEPSTEVTTRGCPGPRACPADVAARPPWPPRATPPELSGSLERARTSRWVRWAPVPRRSLPASSRRPWLALTGDEQRAPPPEAAVGAGRPGVLRREGRDARAAEVLEPEQGGLRPPREHGRPVRGLGWVRGLPHEGVEFGPSYPASSAASSFGRSTGAARTSRGTNNDINRPTRGPRGFFGSALGPPGGASGPPSCYVCAILRSPNNNNKFGESDWVRKKTKIKRNRPLPKDAPQYAPFYSDLVKAWRDEQERGWGKKQDVMAMEKAVKDASEPFYFMDSRNGPEMKQNPEFWLQPQRLGPWHTWTSTDIDDRHHVVGGEEVEVDAHPGKAAPTRLLRRVGVRPWRVGPHLQFHHVPW</sequence>
<evidence type="ECO:0000313" key="2">
    <source>
        <dbReference type="EMBL" id="CAK0814985.1"/>
    </source>
</evidence>
<keyword evidence="3" id="KW-1185">Reference proteome</keyword>
<feature type="non-terminal residue" evidence="2">
    <location>
        <position position="1"/>
    </location>
</feature>
<evidence type="ECO:0000313" key="3">
    <source>
        <dbReference type="Proteomes" id="UP001189429"/>
    </source>
</evidence>
<feature type="region of interest" description="Disordered" evidence="1">
    <location>
        <begin position="166"/>
        <end position="207"/>
    </location>
</feature>
<evidence type="ECO:0008006" key="4">
    <source>
        <dbReference type="Google" id="ProtNLM"/>
    </source>
</evidence>
<dbReference type="Proteomes" id="UP001189429">
    <property type="component" value="Unassembled WGS sequence"/>
</dbReference>
<reference evidence="2" key="1">
    <citation type="submission" date="2023-10" db="EMBL/GenBank/DDBJ databases">
        <authorList>
            <person name="Chen Y."/>
            <person name="Shah S."/>
            <person name="Dougan E. K."/>
            <person name="Thang M."/>
            <person name="Chan C."/>
        </authorList>
    </citation>
    <scope>NUCLEOTIDE SEQUENCE [LARGE SCALE GENOMIC DNA]</scope>
</reference>
<gene>
    <name evidence="2" type="ORF">PCOR1329_LOCUS18441</name>
</gene>
<dbReference type="EMBL" id="CAUYUJ010005792">
    <property type="protein sequence ID" value="CAK0814985.1"/>
    <property type="molecule type" value="Genomic_DNA"/>
</dbReference>
<organism evidence="2 3">
    <name type="scientific">Prorocentrum cordatum</name>
    <dbReference type="NCBI Taxonomy" id="2364126"/>
    <lineage>
        <taxon>Eukaryota</taxon>
        <taxon>Sar</taxon>
        <taxon>Alveolata</taxon>
        <taxon>Dinophyceae</taxon>
        <taxon>Prorocentrales</taxon>
        <taxon>Prorocentraceae</taxon>
        <taxon>Prorocentrum</taxon>
    </lineage>
</organism>
<evidence type="ECO:0000256" key="1">
    <source>
        <dbReference type="SAM" id="MobiDB-lite"/>
    </source>
</evidence>
<accession>A0ABN9R7Y4</accession>
<feature type="compositionally biased region" description="Polar residues" evidence="1">
    <location>
        <begin position="173"/>
        <end position="191"/>
    </location>
</feature>